<dbReference type="InterPro" id="IPR002559">
    <property type="entry name" value="Transposase_11"/>
</dbReference>
<dbReference type="NCBIfam" id="NF033559">
    <property type="entry name" value="transpos_IS1634"/>
    <property type="match status" value="1"/>
</dbReference>
<dbReference type="RefSeq" id="WP_285230546.1">
    <property type="nucleotide sequence ID" value="NZ_JAKZJU020000001.1"/>
</dbReference>
<evidence type="ECO:0000313" key="4">
    <source>
        <dbReference type="EMBL" id="MDL2059607.1"/>
    </source>
</evidence>
<dbReference type="InterPro" id="IPR047654">
    <property type="entry name" value="IS1634_transpos"/>
</dbReference>
<dbReference type="EMBL" id="JAKZJU020000001">
    <property type="protein sequence ID" value="MDL2059607.1"/>
    <property type="molecule type" value="Genomic_DNA"/>
</dbReference>
<evidence type="ECO:0000259" key="2">
    <source>
        <dbReference type="Pfam" id="PF01609"/>
    </source>
</evidence>
<feature type="coiled-coil region" evidence="1">
    <location>
        <begin position="51"/>
        <end position="87"/>
    </location>
</feature>
<protein>
    <submittedName>
        <fullName evidence="4">IS1634 family transposase</fullName>
    </submittedName>
</protein>
<organism evidence="4 5">
    <name type="scientific">Mesosutterella faecium</name>
    <dbReference type="NCBI Taxonomy" id="2925194"/>
    <lineage>
        <taxon>Bacteria</taxon>
        <taxon>Pseudomonadati</taxon>
        <taxon>Pseudomonadota</taxon>
        <taxon>Betaproteobacteria</taxon>
        <taxon>Burkholderiales</taxon>
        <taxon>Sutterellaceae</taxon>
        <taxon>Mesosutterella</taxon>
    </lineage>
</organism>
<dbReference type="Proteomes" id="UP001165481">
    <property type="component" value="Unassembled WGS sequence"/>
</dbReference>
<evidence type="ECO:0000313" key="3">
    <source>
        <dbReference type="EMBL" id="MDL2058904.1"/>
    </source>
</evidence>
<dbReference type="PANTHER" id="PTHR34614:SF2">
    <property type="entry name" value="TRANSPOSASE IS4-LIKE DOMAIN-CONTAINING PROTEIN"/>
    <property type="match status" value="1"/>
</dbReference>
<dbReference type="InterPro" id="IPR012337">
    <property type="entry name" value="RNaseH-like_sf"/>
</dbReference>
<dbReference type="PANTHER" id="PTHR34614">
    <property type="match status" value="1"/>
</dbReference>
<evidence type="ECO:0000313" key="5">
    <source>
        <dbReference type="Proteomes" id="UP001165481"/>
    </source>
</evidence>
<feature type="domain" description="Transposase IS4-like" evidence="2">
    <location>
        <begin position="241"/>
        <end position="509"/>
    </location>
</feature>
<accession>A0ABT7IML1</accession>
<reference evidence="4" key="1">
    <citation type="submission" date="2023-03" db="EMBL/GenBank/DDBJ databases">
        <title>Mesosutterella sp. nov. isolated from porcine feces.</title>
        <authorList>
            <person name="Yu S."/>
        </authorList>
    </citation>
    <scope>NUCLEOTIDE SEQUENCE</scope>
    <source>
        <strain evidence="4">AGMB02718</strain>
    </source>
</reference>
<gene>
    <name evidence="3" type="ORF">MUN46_002935</name>
    <name evidence="4" type="ORF">MUN46_006665</name>
</gene>
<proteinExistence type="predicted"/>
<sequence length="603" mass="69004">MSKHVAIVTTQGRKYVRVVESYRNADGKPRSRLLENHGNLDVLEQEDPDYLKNLRARVAAENEAVRKARLEELDNSVQTRIRKLEQSQKGADYSCAARLKLGAAVIRQVWKDDLNLPQVFRYLQSKRKIEYSYDKAAFLLCSQRIVSPGSKKKAFEERGSSIVPFDGIADNNVVYRVLDRLAEDKEAIVKHLNREISSRLNRTVSAAFYDVTTYAFESRKEGELRQFGLSKDHKVNEVQVVLGLVMDAFGIPIDYELFPGSTSEFGTMLPMIRRIKTAYDLQTLIVVADRGLNSNENLLGLKDIGCDFVLAQKVKNSTKELRKQILDDVNWDETVMDGDEIVCRYKTMDLSKTVFVTKISKTTGRKYQSSKKVDSLDVRWIVSHSQSRANKDNSDIDRAVEKAKKALRSRGSLTSSRGYRSLIKVPKGEGEPSLDMKKIEEARRWAGYYAVCTNLKTKSSQDIMKIYRNLWRIEDCFRVSKTTLEARPCFVWTDSHVRGHFASCFISLVIEKYMQHVLKQKIRDITCDEINAALRGAEVALDDGNPQMPLYLRLYPKEGRFDSILRAFSLEPPCHYETAQSLCKKLRLKDIARPKSCTTRDEK</sequence>
<dbReference type="SUPFAM" id="SSF53098">
    <property type="entry name" value="Ribonuclease H-like"/>
    <property type="match status" value="1"/>
</dbReference>
<dbReference type="Pfam" id="PF01609">
    <property type="entry name" value="DDE_Tnp_1"/>
    <property type="match status" value="1"/>
</dbReference>
<evidence type="ECO:0000256" key="1">
    <source>
        <dbReference type="SAM" id="Coils"/>
    </source>
</evidence>
<dbReference type="EMBL" id="JAKZJU020000001">
    <property type="protein sequence ID" value="MDL2058904.1"/>
    <property type="molecule type" value="Genomic_DNA"/>
</dbReference>
<comment type="caution">
    <text evidence="4">The sequence shown here is derived from an EMBL/GenBank/DDBJ whole genome shotgun (WGS) entry which is preliminary data.</text>
</comment>
<keyword evidence="1" id="KW-0175">Coiled coil</keyword>
<keyword evidence="5" id="KW-1185">Reference proteome</keyword>
<name>A0ABT7IML1_9BURK</name>